<sequence>MFCKKVNTIKAYQIIICLTNKNMMNSGKFTGGSNNKCYPNFILQSLDKMLIMNLEFG</sequence>
<accession>A0A6N3GSC6</accession>
<gene>
    <name evidence="1" type="ORF">PMLFYP103_03160</name>
</gene>
<dbReference type="AlphaFoldDB" id="A0A6N3GSC6"/>
<reference evidence="1" key="1">
    <citation type="submission" date="2019-11" db="EMBL/GenBank/DDBJ databases">
        <authorList>
            <person name="Feng L."/>
        </authorList>
    </citation>
    <scope>NUCLEOTIDE SEQUENCE</scope>
    <source>
        <strain evidence="1">PmerdaeLFYP103</strain>
    </source>
</reference>
<proteinExistence type="predicted"/>
<organism evidence="1">
    <name type="scientific">Parabacteroides merdae</name>
    <dbReference type="NCBI Taxonomy" id="46503"/>
    <lineage>
        <taxon>Bacteria</taxon>
        <taxon>Pseudomonadati</taxon>
        <taxon>Bacteroidota</taxon>
        <taxon>Bacteroidia</taxon>
        <taxon>Bacteroidales</taxon>
        <taxon>Tannerellaceae</taxon>
        <taxon>Parabacteroides</taxon>
    </lineage>
</organism>
<protein>
    <submittedName>
        <fullName evidence="1">Uncharacterized protein</fullName>
    </submittedName>
</protein>
<evidence type="ECO:0000313" key="1">
    <source>
        <dbReference type="EMBL" id="VYU67396.1"/>
    </source>
</evidence>
<dbReference type="EMBL" id="CACRUV010000044">
    <property type="protein sequence ID" value="VYU67396.1"/>
    <property type="molecule type" value="Genomic_DNA"/>
</dbReference>
<name>A0A6N3GSC6_9BACT</name>